<dbReference type="Proteomes" id="UP000032141">
    <property type="component" value="Chromosome C1"/>
</dbReference>
<dbReference type="EnsemblPlants" id="Bo1g004950.1">
    <property type="protein sequence ID" value="Bo1g004950.1"/>
    <property type="gene ID" value="Bo1g004950"/>
</dbReference>
<dbReference type="InterPro" id="IPR052929">
    <property type="entry name" value="RNase_H-like_EbsB-rel"/>
</dbReference>
<protein>
    <recommendedName>
        <fullName evidence="1">RNase H type-1 domain-containing protein</fullName>
    </recommendedName>
</protein>
<dbReference type="SUPFAM" id="SSF53098">
    <property type="entry name" value="Ribonuclease H-like"/>
    <property type="match status" value="1"/>
</dbReference>
<accession>A0A0D3A1B9</accession>
<reference evidence="2" key="2">
    <citation type="submission" date="2015-03" db="UniProtKB">
        <authorList>
            <consortium name="EnsemblPlants"/>
        </authorList>
    </citation>
    <scope>IDENTIFICATION</scope>
</reference>
<dbReference type="InterPro" id="IPR044730">
    <property type="entry name" value="RNase_H-like_dom_plant"/>
</dbReference>
<dbReference type="PANTHER" id="PTHR47074:SF11">
    <property type="entry name" value="REVERSE TRANSCRIPTASE-LIKE PROTEIN"/>
    <property type="match status" value="1"/>
</dbReference>
<feature type="domain" description="RNase H type-1" evidence="1">
    <location>
        <begin position="117"/>
        <end position="236"/>
    </location>
</feature>
<dbReference type="HOGENOM" id="CLU_000680_5_2_1"/>
<dbReference type="InterPro" id="IPR002156">
    <property type="entry name" value="RNaseH_domain"/>
</dbReference>
<dbReference type="GO" id="GO:0004523">
    <property type="term" value="F:RNA-DNA hybrid ribonuclease activity"/>
    <property type="evidence" value="ECO:0007669"/>
    <property type="project" value="InterPro"/>
</dbReference>
<evidence type="ECO:0000313" key="2">
    <source>
        <dbReference type="EnsemblPlants" id="Bo1g004950.1"/>
    </source>
</evidence>
<organism evidence="2 3">
    <name type="scientific">Brassica oleracea var. oleracea</name>
    <dbReference type="NCBI Taxonomy" id="109376"/>
    <lineage>
        <taxon>Eukaryota</taxon>
        <taxon>Viridiplantae</taxon>
        <taxon>Streptophyta</taxon>
        <taxon>Embryophyta</taxon>
        <taxon>Tracheophyta</taxon>
        <taxon>Spermatophyta</taxon>
        <taxon>Magnoliopsida</taxon>
        <taxon>eudicotyledons</taxon>
        <taxon>Gunneridae</taxon>
        <taxon>Pentapetalae</taxon>
        <taxon>rosids</taxon>
        <taxon>malvids</taxon>
        <taxon>Brassicales</taxon>
        <taxon>Brassicaceae</taxon>
        <taxon>Brassiceae</taxon>
        <taxon>Brassica</taxon>
    </lineage>
</organism>
<dbReference type="InterPro" id="IPR012337">
    <property type="entry name" value="RNaseH-like_sf"/>
</dbReference>
<dbReference type="OMA" id="REWERTN"/>
<proteinExistence type="predicted"/>
<dbReference type="InterPro" id="IPR036397">
    <property type="entry name" value="RNaseH_sf"/>
</dbReference>
<dbReference type="CDD" id="cd06222">
    <property type="entry name" value="RNase_H_like"/>
    <property type="match status" value="1"/>
</dbReference>
<dbReference type="eggNOG" id="KOG1075">
    <property type="taxonomic scope" value="Eukaryota"/>
</dbReference>
<dbReference type="Gene3D" id="3.30.420.10">
    <property type="entry name" value="Ribonuclease H-like superfamily/Ribonuclease H"/>
    <property type="match status" value="1"/>
</dbReference>
<evidence type="ECO:0000313" key="3">
    <source>
        <dbReference type="Proteomes" id="UP000032141"/>
    </source>
</evidence>
<dbReference type="GO" id="GO:0003676">
    <property type="term" value="F:nucleic acid binding"/>
    <property type="evidence" value="ECO:0007669"/>
    <property type="project" value="InterPro"/>
</dbReference>
<name>A0A0D3A1B9_BRAOL</name>
<reference evidence="2 3" key="1">
    <citation type="journal article" date="2014" name="Genome Biol.">
        <title>Transcriptome and methylome profiling reveals relics of genome dominance in the mesopolyploid Brassica oleracea.</title>
        <authorList>
            <person name="Parkin I.A."/>
            <person name="Koh C."/>
            <person name="Tang H."/>
            <person name="Robinson S.J."/>
            <person name="Kagale S."/>
            <person name="Clarke W.E."/>
            <person name="Town C.D."/>
            <person name="Nixon J."/>
            <person name="Krishnakumar V."/>
            <person name="Bidwell S.L."/>
            <person name="Denoeud F."/>
            <person name="Belcram H."/>
            <person name="Links M.G."/>
            <person name="Just J."/>
            <person name="Clarke C."/>
            <person name="Bender T."/>
            <person name="Huebert T."/>
            <person name="Mason A.S."/>
            <person name="Pires J.C."/>
            <person name="Barker G."/>
            <person name="Moore J."/>
            <person name="Walley P.G."/>
            <person name="Manoli S."/>
            <person name="Batley J."/>
            <person name="Edwards D."/>
            <person name="Nelson M.N."/>
            <person name="Wang X."/>
            <person name="Paterson A.H."/>
            <person name="King G."/>
            <person name="Bancroft I."/>
            <person name="Chalhoub B."/>
            <person name="Sharpe A.G."/>
        </authorList>
    </citation>
    <scope>NUCLEOTIDE SEQUENCE</scope>
    <source>
        <strain evidence="2 3">cv. TO1000</strain>
    </source>
</reference>
<evidence type="ECO:0000259" key="1">
    <source>
        <dbReference type="Pfam" id="PF13456"/>
    </source>
</evidence>
<dbReference type="PANTHER" id="PTHR47074">
    <property type="entry name" value="BNAC02G40300D PROTEIN"/>
    <property type="match status" value="1"/>
</dbReference>
<sequence>MSHVDVIMPSTLSMSYINYVIYKKNQCPWLLSSHVSIGVLPPTGLTSYPLVPWLLWNLWTARNKLIFEDKIFQVEDIISKAVVDAREWERTNVKKATKKQMAKHTGKRLPSTPSCWTDGAWKETELAGGMGWIIKNAAGEVLGRAAASRSHVSSALMAEALAMREALKKAKELDLQSLQVFSDSQVLITTLCSGGDMNEIAGVLQDIKILATLFCPVLFIFIPRIENSQADTLARSSLSRLLNVI</sequence>
<keyword evidence="3" id="KW-1185">Reference proteome</keyword>
<dbReference type="AlphaFoldDB" id="A0A0D3A1B9"/>
<dbReference type="Gramene" id="Bo1g004950.1">
    <property type="protein sequence ID" value="Bo1g004950.1"/>
    <property type="gene ID" value="Bo1g004950"/>
</dbReference>
<dbReference type="Pfam" id="PF13456">
    <property type="entry name" value="RVT_3"/>
    <property type="match status" value="1"/>
</dbReference>